<dbReference type="SUPFAM" id="SSF101936">
    <property type="entry name" value="DNA-binding pseudobarrel domain"/>
    <property type="match status" value="2"/>
</dbReference>
<dbReference type="GO" id="GO:0005634">
    <property type="term" value="C:nucleus"/>
    <property type="evidence" value="ECO:0007669"/>
    <property type="project" value="UniProtKB-SubCell"/>
</dbReference>
<dbReference type="InterPro" id="IPR003340">
    <property type="entry name" value="B3_DNA-bd"/>
</dbReference>
<dbReference type="OrthoDB" id="900018at2759"/>
<dbReference type="InterPro" id="IPR015300">
    <property type="entry name" value="DNA-bd_pseudobarrel_sf"/>
</dbReference>
<reference evidence="8" key="1">
    <citation type="submission" date="2019-12" db="EMBL/GenBank/DDBJ databases">
        <authorList>
            <person name="Scholes J."/>
        </authorList>
    </citation>
    <scope>NUCLEOTIDE SEQUENCE</scope>
</reference>
<name>A0A9N7NMK6_STRHE</name>
<evidence type="ECO:0000256" key="1">
    <source>
        <dbReference type="ARBA" id="ARBA00004123"/>
    </source>
</evidence>
<proteinExistence type="predicted"/>
<feature type="domain" description="TF-B3" evidence="7">
    <location>
        <begin position="2"/>
        <end position="95"/>
    </location>
</feature>
<gene>
    <name evidence="8" type="ORF">SHERM_28034</name>
</gene>
<feature type="domain" description="TF-B3" evidence="7">
    <location>
        <begin position="125"/>
        <end position="222"/>
    </location>
</feature>
<dbReference type="Pfam" id="PF02362">
    <property type="entry name" value="B3"/>
    <property type="match status" value="2"/>
</dbReference>
<dbReference type="GO" id="GO:0003677">
    <property type="term" value="F:DNA binding"/>
    <property type="evidence" value="ECO:0007669"/>
    <property type="project" value="UniProtKB-KW"/>
</dbReference>
<evidence type="ECO:0000256" key="4">
    <source>
        <dbReference type="ARBA" id="ARBA00023163"/>
    </source>
</evidence>
<dbReference type="SMART" id="SM01019">
    <property type="entry name" value="B3"/>
    <property type="match status" value="2"/>
</dbReference>
<keyword evidence="2" id="KW-0805">Transcription regulation</keyword>
<evidence type="ECO:0000313" key="9">
    <source>
        <dbReference type="Proteomes" id="UP001153555"/>
    </source>
</evidence>
<sequence>MASFYRIMCNHDFNSQLRLPPQFVKDHDEDLSEKVELFTESGDSWTVKIERIGPDRYFTDGWSRFAEDYNLKSMEFLVFRLTGRSKFEVLVYDISGCHKELHFLDDHEDDYETDDQSGFCGEGQNWKFVKKLTREHTSELEIPRDFAEGCGIATNRKLKLRMGKKGRKWSIHLTAKKHGALALRWGWNEFLTGNNIFTKSTISFTYVGGPSNVIEAEVVKNGGSNGKGQLFGPPKRFKGRPPKFKA</sequence>
<evidence type="ECO:0000259" key="7">
    <source>
        <dbReference type="PROSITE" id="PS50863"/>
    </source>
</evidence>
<dbReference type="CDD" id="cd10017">
    <property type="entry name" value="B3_DNA"/>
    <property type="match status" value="1"/>
</dbReference>
<keyword evidence="9" id="KW-1185">Reference proteome</keyword>
<evidence type="ECO:0000256" key="2">
    <source>
        <dbReference type="ARBA" id="ARBA00023015"/>
    </source>
</evidence>
<dbReference type="PROSITE" id="PS50863">
    <property type="entry name" value="B3"/>
    <property type="match status" value="2"/>
</dbReference>
<evidence type="ECO:0000256" key="3">
    <source>
        <dbReference type="ARBA" id="ARBA00023125"/>
    </source>
</evidence>
<dbReference type="InterPro" id="IPR039218">
    <property type="entry name" value="REM_fam"/>
</dbReference>
<keyword evidence="4" id="KW-0804">Transcription</keyword>
<dbReference type="AlphaFoldDB" id="A0A9N7NMK6"/>
<comment type="caution">
    <text evidence="8">The sequence shown here is derived from an EMBL/GenBank/DDBJ whole genome shotgun (WGS) entry which is preliminary data.</text>
</comment>
<accession>A0A9N7NMK6</accession>
<keyword evidence="5" id="KW-0539">Nucleus</keyword>
<dbReference type="PANTHER" id="PTHR31674">
    <property type="entry name" value="B3 DOMAIN-CONTAINING PROTEIN REM-LIKE 3-RELATED"/>
    <property type="match status" value="1"/>
</dbReference>
<comment type="subcellular location">
    <subcellularLocation>
        <location evidence="1">Nucleus</location>
    </subcellularLocation>
</comment>
<dbReference type="Gene3D" id="2.40.330.10">
    <property type="entry name" value="DNA-binding pseudobarrel domain"/>
    <property type="match status" value="2"/>
</dbReference>
<evidence type="ECO:0000256" key="6">
    <source>
        <dbReference type="SAM" id="MobiDB-lite"/>
    </source>
</evidence>
<feature type="region of interest" description="Disordered" evidence="6">
    <location>
        <begin position="224"/>
        <end position="246"/>
    </location>
</feature>
<dbReference type="PANTHER" id="PTHR31674:SF25">
    <property type="entry name" value="B3 DOMAIN-CONTAINING TRANSCRIPTION FACTOR VRN1-LIKE"/>
    <property type="match status" value="1"/>
</dbReference>
<keyword evidence="3" id="KW-0238">DNA-binding</keyword>
<evidence type="ECO:0000313" key="8">
    <source>
        <dbReference type="EMBL" id="CAA0832760.1"/>
    </source>
</evidence>
<evidence type="ECO:0000256" key="5">
    <source>
        <dbReference type="ARBA" id="ARBA00023242"/>
    </source>
</evidence>
<dbReference type="Proteomes" id="UP001153555">
    <property type="component" value="Unassembled WGS sequence"/>
</dbReference>
<protein>
    <submittedName>
        <fullName evidence="8">B3 domain-containing protein</fullName>
    </submittedName>
</protein>
<dbReference type="EMBL" id="CACSLK010027837">
    <property type="protein sequence ID" value="CAA0832760.1"/>
    <property type="molecule type" value="Genomic_DNA"/>
</dbReference>
<organism evidence="8 9">
    <name type="scientific">Striga hermonthica</name>
    <name type="common">Purple witchweed</name>
    <name type="synonym">Buchnera hermonthica</name>
    <dbReference type="NCBI Taxonomy" id="68872"/>
    <lineage>
        <taxon>Eukaryota</taxon>
        <taxon>Viridiplantae</taxon>
        <taxon>Streptophyta</taxon>
        <taxon>Embryophyta</taxon>
        <taxon>Tracheophyta</taxon>
        <taxon>Spermatophyta</taxon>
        <taxon>Magnoliopsida</taxon>
        <taxon>eudicotyledons</taxon>
        <taxon>Gunneridae</taxon>
        <taxon>Pentapetalae</taxon>
        <taxon>asterids</taxon>
        <taxon>lamiids</taxon>
        <taxon>Lamiales</taxon>
        <taxon>Orobanchaceae</taxon>
        <taxon>Buchnereae</taxon>
        <taxon>Striga</taxon>
    </lineage>
</organism>
<feature type="compositionally biased region" description="Basic residues" evidence="6">
    <location>
        <begin position="235"/>
        <end position="246"/>
    </location>
</feature>